<reference evidence="2" key="1">
    <citation type="journal article" date="2023" name="G3 (Bethesda)">
        <title>A reference genome for the long-term kleptoplast-retaining sea slug Elysia crispata morphotype clarki.</title>
        <authorList>
            <person name="Eastman K.E."/>
            <person name="Pendleton A.L."/>
            <person name="Shaikh M.A."/>
            <person name="Suttiyut T."/>
            <person name="Ogas R."/>
            <person name="Tomko P."/>
            <person name="Gavelis G."/>
            <person name="Widhalm J.R."/>
            <person name="Wisecaver J.H."/>
        </authorList>
    </citation>
    <scope>NUCLEOTIDE SEQUENCE</scope>
    <source>
        <strain evidence="2">ECLA1</strain>
    </source>
</reference>
<feature type="compositionally biased region" description="Polar residues" evidence="1">
    <location>
        <begin position="633"/>
        <end position="642"/>
    </location>
</feature>
<feature type="compositionally biased region" description="Polar residues" evidence="1">
    <location>
        <begin position="610"/>
        <end position="621"/>
    </location>
</feature>
<dbReference type="EMBL" id="JAWDGP010004118">
    <property type="protein sequence ID" value="KAK3767656.1"/>
    <property type="molecule type" value="Genomic_DNA"/>
</dbReference>
<evidence type="ECO:0000313" key="3">
    <source>
        <dbReference type="Proteomes" id="UP001283361"/>
    </source>
</evidence>
<feature type="compositionally biased region" description="Low complexity" evidence="1">
    <location>
        <begin position="727"/>
        <end position="737"/>
    </location>
</feature>
<feature type="compositionally biased region" description="Basic and acidic residues" evidence="1">
    <location>
        <begin position="769"/>
        <end position="778"/>
    </location>
</feature>
<proteinExistence type="predicted"/>
<feature type="compositionally biased region" description="Low complexity" evidence="1">
    <location>
        <begin position="1122"/>
        <end position="1134"/>
    </location>
</feature>
<evidence type="ECO:0000256" key="1">
    <source>
        <dbReference type="SAM" id="MobiDB-lite"/>
    </source>
</evidence>
<dbReference type="Proteomes" id="UP001283361">
    <property type="component" value="Unassembled WGS sequence"/>
</dbReference>
<keyword evidence="3" id="KW-1185">Reference proteome</keyword>
<gene>
    <name evidence="2" type="ORF">RRG08_022691</name>
</gene>
<accession>A0AAE1DEK0</accession>
<feature type="compositionally biased region" description="Polar residues" evidence="1">
    <location>
        <begin position="473"/>
        <end position="487"/>
    </location>
</feature>
<feature type="region of interest" description="Disordered" evidence="1">
    <location>
        <begin position="406"/>
        <end position="529"/>
    </location>
</feature>
<feature type="region of interest" description="Disordered" evidence="1">
    <location>
        <begin position="1120"/>
        <end position="1140"/>
    </location>
</feature>
<organism evidence="2 3">
    <name type="scientific">Elysia crispata</name>
    <name type="common">lettuce slug</name>
    <dbReference type="NCBI Taxonomy" id="231223"/>
    <lineage>
        <taxon>Eukaryota</taxon>
        <taxon>Metazoa</taxon>
        <taxon>Spiralia</taxon>
        <taxon>Lophotrochozoa</taxon>
        <taxon>Mollusca</taxon>
        <taxon>Gastropoda</taxon>
        <taxon>Heterobranchia</taxon>
        <taxon>Euthyneura</taxon>
        <taxon>Panpulmonata</taxon>
        <taxon>Sacoglossa</taxon>
        <taxon>Placobranchoidea</taxon>
        <taxon>Plakobranchidae</taxon>
        <taxon>Elysia</taxon>
    </lineage>
</organism>
<sequence>MGMFAGAFEGSNPNVVGETDTSQGQVQTSLWCVRLTPRRGGFRPRCGAGSDLAVVCKTDTAQGRVQTSLWCVRLTPRRGGFRPRCGVADSFPGEVCKTDTTQERVHTPARCVRLTPRKGGFIPRRALVNPINGGLCCSQRRDMSGGGWQMPKNESQGDERIKGSVLFLPCVSLEIVMSAHHKDYRGHRLHYTRLISTARQPVTGESGLTRRRAAYLLVLRVTGLPRSGLDTAVKTYLTHNIVTRSCPGRRLAFRLEPVRDTSCFQTGTSQGYVVLSDWNQSGIRRAFRLEPVRDTSCFQTGTSQGYVVLSDWNQLEPVRDVSSHIAARLDPFDLDWQVFCLEQGDLPGLVSDDILRSQVRGHSAPSCNDQRFLASLEDSLTSTTLNPYPILTVCSPSGLEAVAVGEPELTSESGSSDPVAAPGVGTPHGAQYILHSGAPSERSPDTRPSQSREAAGQSSDKMEQTAASEEVANRNSRTVGNACSSNMAGDKTPPNSPSQASNSFSFQSQTASSEKKKNVSGFSRNISNPALREKTRTKLEDVFSRVEMFRSVAVPYPNALCNESVGETEPHRAKDDGKQTEPPTQSSNSKPQPGSSNKIQSDAGPATATAVRQSNPEQAQTKDPPGDDRAAGSQGTRQPVRSSITLARAFVPSTSQINQMYGLPGLGSNPLPPTSIFSNRLNPFEDSDEVDTEEEPVHRACEQGTSPSEAQEHSAPLFSSIQARGLPERAAPAAPARADAKTLSSKTKSWWRRPQVTPGTGQQPVPARRSQEKREAANKRSLFGQSVTLGVMRKLGMGKSAPSPTDRQPGGWSDPGTDIEQTNVLPQVRGGPEIVTKTNQAPKSAVRVVNGVRVTGSSLRSGTVGSNHQAAVSPRQQQQQQQQLVECLECSCSLYHSHHFPGQPVNRDVLVRVERREDAIMTSLRLEEAAVQNKDQCETPHNIFWTPTLTFHPYSHGDALVEFPDLWPSYRELREHLQNSGIQNTVLRGDSVFDLCVLACTCGPAHLLQCLIELQLIRVDQTLDDGSGLLHLAVLSQNMASVQYLVQARVSPRIRDRRVTVSRPGVGPGRPGRAEVGAVHWTKQGISSVPRPAVCADKLVNPKSSTLRFPGRGWNLSRQVLTQSSPSPSPTTVSAEMKPPPLLAASGESLSARLPIPCDLPSGTGLTCPCRYQRPLGEPDRSKSIERSIPVMYWHRAELGEPGQPLWTKSSLCYLEWASAIEPSLCYLEWASAIESSLCYLEWASAIETSLCYLEWASAIESSLCYLEWASAIEPSLCYLEWASAIEPSLCYLEWASAIEPSLCYLEWAIAI</sequence>
<feature type="region of interest" description="Disordered" evidence="1">
    <location>
        <begin position="561"/>
        <end position="642"/>
    </location>
</feature>
<evidence type="ECO:0000313" key="2">
    <source>
        <dbReference type="EMBL" id="KAK3767656.1"/>
    </source>
</evidence>
<name>A0AAE1DEK0_9GAST</name>
<feature type="compositionally biased region" description="Low complexity" evidence="1">
    <location>
        <begin position="497"/>
        <end position="512"/>
    </location>
</feature>
<feature type="compositionally biased region" description="Basic and acidic residues" evidence="1">
    <location>
        <begin position="568"/>
        <end position="579"/>
    </location>
</feature>
<feature type="compositionally biased region" description="Acidic residues" evidence="1">
    <location>
        <begin position="685"/>
        <end position="694"/>
    </location>
</feature>
<feature type="compositionally biased region" description="Polar residues" evidence="1">
    <location>
        <begin position="581"/>
        <end position="600"/>
    </location>
</feature>
<comment type="caution">
    <text evidence="2">The sequence shown here is derived from an EMBL/GenBank/DDBJ whole genome shotgun (WGS) entry which is preliminary data.</text>
</comment>
<feature type="region of interest" description="Disordered" evidence="1">
    <location>
        <begin position="678"/>
        <end position="715"/>
    </location>
</feature>
<protein>
    <submittedName>
        <fullName evidence="2">Uncharacterized protein</fullName>
    </submittedName>
</protein>
<feature type="compositionally biased region" description="Polar residues" evidence="1">
    <location>
        <begin position="446"/>
        <end position="459"/>
    </location>
</feature>
<feature type="region of interest" description="Disordered" evidence="1">
    <location>
        <begin position="727"/>
        <end position="824"/>
    </location>
</feature>